<reference evidence="3" key="1">
    <citation type="submission" date="2021-01" db="EMBL/GenBank/DDBJ databases">
        <authorList>
            <person name="Corre E."/>
            <person name="Pelletier E."/>
            <person name="Niang G."/>
            <person name="Scheremetjew M."/>
            <person name="Finn R."/>
            <person name="Kale V."/>
            <person name="Holt S."/>
            <person name="Cochrane G."/>
            <person name="Meng A."/>
            <person name="Brown T."/>
            <person name="Cohen L."/>
        </authorList>
    </citation>
    <scope>NUCLEOTIDE SEQUENCE</scope>
    <source>
        <strain evidence="3">CCMP2058</strain>
    </source>
</reference>
<keyword evidence="1 2" id="KW-0647">Proteasome</keyword>
<evidence type="ECO:0008006" key="4">
    <source>
        <dbReference type="Google" id="ProtNLM"/>
    </source>
</evidence>
<dbReference type="PANTHER" id="PTHR11599">
    <property type="entry name" value="PROTEASOME SUBUNIT ALPHA/BETA"/>
    <property type="match status" value="1"/>
</dbReference>
<proteinExistence type="inferred from homology"/>
<dbReference type="InterPro" id="IPR050115">
    <property type="entry name" value="Proteasome_alpha"/>
</dbReference>
<name>A0A7S0DFF2_9EUKA</name>
<dbReference type="InterPro" id="IPR001353">
    <property type="entry name" value="Proteasome_sua/b"/>
</dbReference>
<dbReference type="InterPro" id="IPR029055">
    <property type="entry name" value="Ntn_hydrolases_N"/>
</dbReference>
<dbReference type="SUPFAM" id="SSF56235">
    <property type="entry name" value="N-terminal nucleophile aminohydrolases (Ntn hydrolases)"/>
    <property type="match status" value="1"/>
</dbReference>
<comment type="similarity">
    <text evidence="2">Belongs to the peptidase T1A family.</text>
</comment>
<dbReference type="GO" id="GO:0051603">
    <property type="term" value="P:proteolysis involved in protein catabolic process"/>
    <property type="evidence" value="ECO:0007669"/>
    <property type="project" value="InterPro"/>
</dbReference>
<evidence type="ECO:0000313" key="3">
    <source>
        <dbReference type="EMBL" id="CAD8450684.1"/>
    </source>
</evidence>
<sequence length="155" mass="17039">MNSDAFQPTQNYWFSYDERMPVRSCVQSICDLALDFGGGKMARPFGVALLIVGVDEKGPSLYSTDPSGLFTKFSAKAIGAGSEGAQSSLKDHYNPAMTLEEAKTLSLQILKQVMEEKINETNVEMAEITTKKESFRVCTKEEVKAVLDKLPASPF</sequence>
<dbReference type="AlphaFoldDB" id="A0A7S0DFF2"/>
<gene>
    <name evidence="3" type="ORF">LAMO00422_LOCUS10605</name>
</gene>
<dbReference type="GO" id="GO:0019773">
    <property type="term" value="C:proteasome core complex, alpha-subunit complex"/>
    <property type="evidence" value="ECO:0007669"/>
    <property type="project" value="UniProtKB-UniRule"/>
</dbReference>
<dbReference type="InterPro" id="IPR023332">
    <property type="entry name" value="Proteasome_alpha-type"/>
</dbReference>
<dbReference type="EMBL" id="HBEM01015375">
    <property type="protein sequence ID" value="CAD8450684.1"/>
    <property type="molecule type" value="Transcribed_RNA"/>
</dbReference>
<organism evidence="3">
    <name type="scientific">Amorphochlora amoebiformis</name>
    <dbReference type="NCBI Taxonomy" id="1561963"/>
    <lineage>
        <taxon>Eukaryota</taxon>
        <taxon>Sar</taxon>
        <taxon>Rhizaria</taxon>
        <taxon>Cercozoa</taxon>
        <taxon>Chlorarachniophyceae</taxon>
        <taxon>Amorphochlora</taxon>
    </lineage>
</organism>
<evidence type="ECO:0000256" key="2">
    <source>
        <dbReference type="PROSITE-ProRule" id="PRU00808"/>
    </source>
</evidence>
<dbReference type="Pfam" id="PF00227">
    <property type="entry name" value="Proteasome"/>
    <property type="match status" value="1"/>
</dbReference>
<dbReference type="PROSITE" id="PS51475">
    <property type="entry name" value="PROTEASOME_ALPHA_2"/>
    <property type="match status" value="1"/>
</dbReference>
<protein>
    <recommendedName>
        <fullName evidence="4">Proteasome endopeptidase complex</fullName>
    </recommendedName>
</protein>
<dbReference type="Gene3D" id="3.60.20.10">
    <property type="entry name" value="Glutamine Phosphoribosylpyrophosphate, subunit 1, domain 1"/>
    <property type="match status" value="1"/>
</dbReference>
<accession>A0A7S0DFF2</accession>
<evidence type="ECO:0000256" key="1">
    <source>
        <dbReference type="ARBA" id="ARBA00022942"/>
    </source>
</evidence>